<proteinExistence type="predicted"/>
<accession>A0ABY2BJ91</accession>
<dbReference type="InterPro" id="IPR027417">
    <property type="entry name" value="P-loop_NTPase"/>
</dbReference>
<name>A0ABY2BJ91_9ACTN</name>
<sequence>MHDACYQGVLRGAEVGDREEFADRVAVLRPDGRLIYGNQRIAGGGWQQPPRTAEGINWERGRPWTVAESRLFLDAVLEFQQIGLSAPIPWIRNEAIEGARTANALAAPRLHPDAVTLHIATAGVSRPDA</sequence>
<evidence type="ECO:0000313" key="2">
    <source>
        <dbReference type="Proteomes" id="UP000295818"/>
    </source>
</evidence>
<comment type="caution">
    <text evidence="1">The sequence shown here is derived from an EMBL/GenBank/DDBJ whole genome shotgun (WGS) entry which is preliminary data.</text>
</comment>
<protein>
    <submittedName>
        <fullName evidence="1">Uncharacterized protein</fullName>
    </submittedName>
</protein>
<dbReference type="RefSeq" id="WP_132190271.1">
    <property type="nucleotide sequence ID" value="NZ_SLWM01000007.1"/>
</dbReference>
<gene>
    <name evidence="1" type="ORF">EV644_10719</name>
</gene>
<dbReference type="Proteomes" id="UP000295818">
    <property type="component" value="Unassembled WGS sequence"/>
</dbReference>
<organism evidence="1 2">
    <name type="scientific">Kribbella orskensis</name>
    <dbReference type="NCBI Taxonomy" id="2512216"/>
    <lineage>
        <taxon>Bacteria</taxon>
        <taxon>Bacillati</taxon>
        <taxon>Actinomycetota</taxon>
        <taxon>Actinomycetes</taxon>
        <taxon>Propionibacteriales</taxon>
        <taxon>Kribbellaceae</taxon>
        <taxon>Kribbella</taxon>
    </lineage>
</organism>
<dbReference type="Gene3D" id="3.40.50.300">
    <property type="entry name" value="P-loop containing nucleotide triphosphate hydrolases"/>
    <property type="match status" value="1"/>
</dbReference>
<keyword evidence="2" id="KW-1185">Reference proteome</keyword>
<reference evidence="1 2" key="1">
    <citation type="journal article" date="2015" name="Stand. Genomic Sci.">
        <title>Genomic Encyclopedia of Bacterial and Archaeal Type Strains, Phase III: the genomes of soil and plant-associated and newly described type strains.</title>
        <authorList>
            <person name="Whitman W.B."/>
            <person name="Woyke T."/>
            <person name="Klenk H.P."/>
            <person name="Zhou Y."/>
            <person name="Lilburn T.G."/>
            <person name="Beck B.J."/>
            <person name="De Vos P."/>
            <person name="Vandamme P."/>
            <person name="Eisen J.A."/>
            <person name="Garrity G."/>
            <person name="Hugenholtz P."/>
            <person name="Kyrpides N.C."/>
        </authorList>
    </citation>
    <scope>NUCLEOTIDE SEQUENCE [LARGE SCALE GENOMIC DNA]</scope>
    <source>
        <strain evidence="1 2">VKM Ac-2538</strain>
    </source>
</reference>
<evidence type="ECO:0000313" key="1">
    <source>
        <dbReference type="EMBL" id="TCO21698.1"/>
    </source>
</evidence>
<dbReference type="EMBL" id="SLWM01000007">
    <property type="protein sequence ID" value="TCO21698.1"/>
    <property type="molecule type" value="Genomic_DNA"/>
</dbReference>